<dbReference type="OrthoDB" id="9814037at2"/>
<dbReference type="Pfam" id="PF01694">
    <property type="entry name" value="Rhomboid"/>
    <property type="match status" value="1"/>
</dbReference>
<evidence type="ECO:0000256" key="1">
    <source>
        <dbReference type="ARBA" id="ARBA00004141"/>
    </source>
</evidence>
<evidence type="ECO:0000256" key="7">
    <source>
        <dbReference type="SAM" id="Phobius"/>
    </source>
</evidence>
<dbReference type="PANTHER" id="PTHR43066">
    <property type="entry name" value="RHOMBOID-RELATED PROTEIN"/>
    <property type="match status" value="1"/>
</dbReference>
<reference evidence="9 10" key="1">
    <citation type="submission" date="2014-05" db="EMBL/GenBank/DDBJ databases">
        <title>Draft Genome Sequence of Kitasatospora cheerisanensis KCTC 2395.</title>
        <authorList>
            <person name="Nam D.H."/>
        </authorList>
    </citation>
    <scope>NUCLEOTIDE SEQUENCE [LARGE SCALE GENOMIC DNA]</scope>
    <source>
        <strain evidence="9 10">KCTC 2395</strain>
    </source>
</reference>
<evidence type="ECO:0000256" key="4">
    <source>
        <dbReference type="ARBA" id="ARBA00022692"/>
    </source>
</evidence>
<feature type="transmembrane region" description="Helical" evidence="7">
    <location>
        <begin position="143"/>
        <end position="161"/>
    </location>
</feature>
<evidence type="ECO:0000256" key="5">
    <source>
        <dbReference type="ARBA" id="ARBA00022989"/>
    </source>
</evidence>
<dbReference type="Gene3D" id="1.20.1540.10">
    <property type="entry name" value="Rhomboid-like"/>
    <property type="match status" value="1"/>
</dbReference>
<dbReference type="Proteomes" id="UP000027178">
    <property type="component" value="Unassembled WGS sequence"/>
</dbReference>
<dbReference type="InterPro" id="IPR035952">
    <property type="entry name" value="Rhomboid-like_sf"/>
</dbReference>
<evidence type="ECO:0000313" key="10">
    <source>
        <dbReference type="Proteomes" id="UP000027178"/>
    </source>
</evidence>
<keyword evidence="2" id="KW-1003">Cell membrane</keyword>
<evidence type="ECO:0000259" key="8">
    <source>
        <dbReference type="Pfam" id="PF01694"/>
    </source>
</evidence>
<keyword evidence="10" id="KW-1185">Reference proteome</keyword>
<protein>
    <submittedName>
        <fullName evidence="9">Putative peptidase S54 family protein</fullName>
    </submittedName>
</protein>
<feature type="domain" description="Peptidase S54 rhomboid" evidence="8">
    <location>
        <begin position="109"/>
        <end position="254"/>
    </location>
</feature>
<dbReference type="EMBL" id="JNBY01000073">
    <property type="protein sequence ID" value="KDN86398.1"/>
    <property type="molecule type" value="Genomic_DNA"/>
</dbReference>
<evidence type="ECO:0000256" key="2">
    <source>
        <dbReference type="ARBA" id="ARBA00022475"/>
    </source>
</evidence>
<evidence type="ECO:0000256" key="6">
    <source>
        <dbReference type="ARBA" id="ARBA00023136"/>
    </source>
</evidence>
<evidence type="ECO:0000313" key="9">
    <source>
        <dbReference type="EMBL" id="KDN86398.1"/>
    </source>
</evidence>
<feature type="transmembrane region" description="Helical" evidence="7">
    <location>
        <begin position="235"/>
        <end position="254"/>
    </location>
</feature>
<keyword evidence="3" id="KW-0997">Cell inner membrane</keyword>
<sequence>MLTVMVLSAPARAGSPAAERAARTPVVSYLLIALSALVLIVGPSGPDPSYGGGDARACAEQRYEHRWGAVPAELLSGSPLTAAQLSALPPAAPGCVLPPTPGKVPELSVLTSLFVHAGWLHLIGNLLFLFVFGPAVESRLGRFRFLTGYLAIGYLATYGYAVAEAHTADGMRALVGASGAIAGVLGAYLRLWPRARVTALVPVLLFLPLRLPAWLVLGLWFALQGWSVGAGGNGVAYLVHVIGFVTGWLFAWAARPAGDTLGAPSRTGVAQ</sequence>
<dbReference type="AlphaFoldDB" id="A0A066YXX3"/>
<keyword evidence="4 7" id="KW-0812">Transmembrane</keyword>
<dbReference type="GO" id="GO:0016020">
    <property type="term" value="C:membrane"/>
    <property type="evidence" value="ECO:0007669"/>
    <property type="project" value="UniProtKB-SubCell"/>
</dbReference>
<comment type="subcellular location">
    <subcellularLocation>
        <location evidence="1">Membrane</location>
        <topology evidence="1">Multi-pass membrane protein</topology>
    </subcellularLocation>
</comment>
<gene>
    <name evidence="9" type="ORF">KCH_22150</name>
</gene>
<dbReference type="eggNOG" id="COG0705">
    <property type="taxonomic scope" value="Bacteria"/>
</dbReference>
<accession>A0A066YXX3</accession>
<comment type="caution">
    <text evidence="9">The sequence shown here is derived from an EMBL/GenBank/DDBJ whole genome shotgun (WGS) entry which is preliminary data.</text>
</comment>
<evidence type="ECO:0000256" key="3">
    <source>
        <dbReference type="ARBA" id="ARBA00022519"/>
    </source>
</evidence>
<feature type="transmembrane region" description="Helical" evidence="7">
    <location>
        <begin position="21"/>
        <end position="41"/>
    </location>
</feature>
<organism evidence="9 10">
    <name type="scientific">Kitasatospora cheerisanensis KCTC 2395</name>
    <dbReference type="NCBI Taxonomy" id="1348663"/>
    <lineage>
        <taxon>Bacteria</taxon>
        <taxon>Bacillati</taxon>
        <taxon>Actinomycetota</taxon>
        <taxon>Actinomycetes</taxon>
        <taxon>Kitasatosporales</taxon>
        <taxon>Streptomycetaceae</taxon>
        <taxon>Kitasatospora</taxon>
    </lineage>
</organism>
<keyword evidence="6 7" id="KW-0472">Membrane</keyword>
<dbReference type="SUPFAM" id="SSF144091">
    <property type="entry name" value="Rhomboid-like"/>
    <property type="match status" value="1"/>
</dbReference>
<feature type="transmembrane region" description="Helical" evidence="7">
    <location>
        <begin position="203"/>
        <end position="223"/>
    </location>
</feature>
<dbReference type="GO" id="GO:0004252">
    <property type="term" value="F:serine-type endopeptidase activity"/>
    <property type="evidence" value="ECO:0007669"/>
    <property type="project" value="InterPro"/>
</dbReference>
<dbReference type="PANTHER" id="PTHR43066:SF26">
    <property type="entry name" value="RHOMBOID PROTEASE GLPG"/>
    <property type="match status" value="1"/>
</dbReference>
<feature type="transmembrane region" description="Helical" evidence="7">
    <location>
        <begin position="107"/>
        <end position="131"/>
    </location>
</feature>
<dbReference type="HOGENOM" id="CLU_055068_5_1_11"/>
<keyword evidence="5 7" id="KW-1133">Transmembrane helix</keyword>
<feature type="transmembrane region" description="Helical" evidence="7">
    <location>
        <begin position="173"/>
        <end position="191"/>
    </location>
</feature>
<proteinExistence type="predicted"/>
<name>A0A066YXX3_9ACTN</name>
<dbReference type="InterPro" id="IPR022764">
    <property type="entry name" value="Peptidase_S54_rhomboid_dom"/>
</dbReference>
<dbReference type="PATRIC" id="fig|1348663.4.peg.2142"/>